<feature type="region of interest" description="Disordered" evidence="1">
    <location>
        <begin position="1"/>
        <end position="25"/>
    </location>
</feature>
<sequence>MIEPKTTQALEQSFKKQTAEDYDGSDAQSFMAETVSIQTSNARTTRSPQFHIRSIQLKNQLQFYNDPDDSP</sequence>
<reference evidence="2 3" key="1">
    <citation type="submission" date="2021-06" db="EMBL/GenBank/DDBJ databases">
        <title>Caerostris extrusa draft genome.</title>
        <authorList>
            <person name="Kono N."/>
            <person name="Arakawa K."/>
        </authorList>
    </citation>
    <scope>NUCLEOTIDE SEQUENCE [LARGE SCALE GENOMIC DNA]</scope>
</reference>
<evidence type="ECO:0000313" key="3">
    <source>
        <dbReference type="Proteomes" id="UP001054945"/>
    </source>
</evidence>
<comment type="caution">
    <text evidence="2">The sequence shown here is derived from an EMBL/GenBank/DDBJ whole genome shotgun (WGS) entry which is preliminary data.</text>
</comment>
<evidence type="ECO:0000313" key="2">
    <source>
        <dbReference type="EMBL" id="GIX92065.1"/>
    </source>
</evidence>
<feature type="compositionally biased region" description="Polar residues" evidence="1">
    <location>
        <begin position="1"/>
        <end position="11"/>
    </location>
</feature>
<name>A0AAV4P4D7_CAEEX</name>
<proteinExistence type="predicted"/>
<accession>A0AAV4P4D7</accession>
<dbReference type="Proteomes" id="UP001054945">
    <property type="component" value="Unassembled WGS sequence"/>
</dbReference>
<evidence type="ECO:0000256" key="1">
    <source>
        <dbReference type="SAM" id="MobiDB-lite"/>
    </source>
</evidence>
<keyword evidence="3" id="KW-1185">Reference proteome</keyword>
<organism evidence="2 3">
    <name type="scientific">Caerostris extrusa</name>
    <name type="common">Bark spider</name>
    <name type="synonym">Caerostris bankana</name>
    <dbReference type="NCBI Taxonomy" id="172846"/>
    <lineage>
        <taxon>Eukaryota</taxon>
        <taxon>Metazoa</taxon>
        <taxon>Ecdysozoa</taxon>
        <taxon>Arthropoda</taxon>
        <taxon>Chelicerata</taxon>
        <taxon>Arachnida</taxon>
        <taxon>Araneae</taxon>
        <taxon>Araneomorphae</taxon>
        <taxon>Entelegynae</taxon>
        <taxon>Araneoidea</taxon>
        <taxon>Araneidae</taxon>
        <taxon>Caerostris</taxon>
    </lineage>
</organism>
<gene>
    <name evidence="2" type="ORF">CEXT_173151</name>
</gene>
<dbReference type="AlphaFoldDB" id="A0AAV4P4D7"/>
<protein>
    <submittedName>
        <fullName evidence="2">Uncharacterized protein</fullName>
    </submittedName>
</protein>
<dbReference type="EMBL" id="BPLR01004091">
    <property type="protein sequence ID" value="GIX92065.1"/>
    <property type="molecule type" value="Genomic_DNA"/>
</dbReference>